<evidence type="ECO:0000313" key="2">
    <source>
        <dbReference type="Proteomes" id="UP000325313"/>
    </source>
</evidence>
<organism evidence="1 2">
    <name type="scientific">Puccinia graminis f. sp. tritici</name>
    <dbReference type="NCBI Taxonomy" id="56615"/>
    <lineage>
        <taxon>Eukaryota</taxon>
        <taxon>Fungi</taxon>
        <taxon>Dikarya</taxon>
        <taxon>Basidiomycota</taxon>
        <taxon>Pucciniomycotina</taxon>
        <taxon>Pucciniomycetes</taxon>
        <taxon>Pucciniales</taxon>
        <taxon>Pucciniaceae</taxon>
        <taxon>Puccinia</taxon>
    </lineage>
</organism>
<gene>
    <name evidence="1" type="ORF">PGTUg99_015048</name>
</gene>
<evidence type="ECO:0000313" key="1">
    <source>
        <dbReference type="EMBL" id="KAA1130770.1"/>
    </source>
</evidence>
<dbReference type="Proteomes" id="UP000325313">
    <property type="component" value="Unassembled WGS sequence"/>
</dbReference>
<dbReference type="EMBL" id="VDEP01000106">
    <property type="protein sequence ID" value="KAA1130770.1"/>
    <property type="molecule type" value="Genomic_DNA"/>
</dbReference>
<protein>
    <submittedName>
        <fullName evidence="1">Uncharacterized protein</fullName>
    </submittedName>
</protein>
<dbReference type="AlphaFoldDB" id="A0A5B0RY60"/>
<accession>A0A5B0RY60</accession>
<sequence>MVRQLIFGGGDIYVEIMIMLKASLAVTRQLFGSLQSILVPDNRKPRCLPMNEGFFRVSALASQSNPVDFEPGVTREVVILGTVDLLQPSGKRRRTDELDAPIYRCKTLLVWLP</sequence>
<comment type="caution">
    <text evidence="1">The sequence shown here is derived from an EMBL/GenBank/DDBJ whole genome shotgun (WGS) entry which is preliminary data.</text>
</comment>
<name>A0A5B0RY60_PUCGR</name>
<reference evidence="1 2" key="1">
    <citation type="submission" date="2019-05" db="EMBL/GenBank/DDBJ databases">
        <title>Emergence of the Ug99 lineage of the wheat stem rust pathogen through somatic hybridization.</title>
        <authorList>
            <person name="Li F."/>
            <person name="Upadhyaya N.M."/>
            <person name="Sperschneider J."/>
            <person name="Matny O."/>
            <person name="Nguyen-Phuc H."/>
            <person name="Mago R."/>
            <person name="Raley C."/>
            <person name="Miller M.E."/>
            <person name="Silverstein K.A.T."/>
            <person name="Henningsen E."/>
            <person name="Hirsch C.D."/>
            <person name="Visser B."/>
            <person name="Pretorius Z.A."/>
            <person name="Steffenson B.J."/>
            <person name="Schwessinger B."/>
            <person name="Dodds P.N."/>
            <person name="Figueroa M."/>
        </authorList>
    </citation>
    <scope>NUCLEOTIDE SEQUENCE [LARGE SCALE GENOMIC DNA]</scope>
    <source>
        <strain evidence="1 2">Ug99</strain>
    </source>
</reference>
<proteinExistence type="predicted"/>